<sequence length="185" mass="19382">MDAGQDIGLGGAALTQQAYAGSFRQEPIPIPTEQESALPSASGVGATAESTGDTYNLDTKIILDPNFYVSVTQFTYGEDFNFQVPSREQIEAYLRGKEAHDVGLTEQQQRALEDFLAQRQIVEVDGGNVKDVQAVGVVAAAALSQAFPSVVASLPVRDTAASPDPTTSAPARSAGPLGRAVEVEA</sequence>
<dbReference type="AlphaFoldDB" id="H6SS45"/>
<dbReference type="KEGG" id="rpm:RSPPHO_01098"/>
<reference evidence="2 3" key="1">
    <citation type="submission" date="2012-02" db="EMBL/GenBank/DDBJ databases">
        <title>Shotgun genome sequence of Phaeospirillum photometricum DSM 122.</title>
        <authorList>
            <person name="Duquesne K."/>
            <person name="Sturgis J."/>
        </authorList>
    </citation>
    <scope>NUCLEOTIDE SEQUENCE [LARGE SCALE GENOMIC DNA]</scope>
    <source>
        <strain evidence="3">DSM122</strain>
    </source>
</reference>
<dbReference type="RefSeq" id="WP_014414364.1">
    <property type="nucleotide sequence ID" value="NC_017059.1"/>
</dbReference>
<accession>H6SS45</accession>
<dbReference type="EMBL" id="HE663493">
    <property type="protein sequence ID" value="CCG07724.1"/>
    <property type="molecule type" value="Genomic_DNA"/>
</dbReference>
<protein>
    <submittedName>
        <fullName evidence="2">Uncharacterized protein</fullName>
    </submittedName>
</protein>
<dbReference type="HOGENOM" id="CLU_1460222_0_0_5"/>
<keyword evidence="3" id="KW-1185">Reference proteome</keyword>
<proteinExistence type="predicted"/>
<dbReference type="PATRIC" id="fig|1150469.3.peg.1249"/>
<evidence type="ECO:0000313" key="3">
    <source>
        <dbReference type="Proteomes" id="UP000033220"/>
    </source>
</evidence>
<name>H6SS45_PARPM</name>
<feature type="region of interest" description="Disordered" evidence="1">
    <location>
        <begin position="157"/>
        <end position="185"/>
    </location>
</feature>
<organism evidence="2 3">
    <name type="scientific">Pararhodospirillum photometricum DSM 122</name>
    <dbReference type="NCBI Taxonomy" id="1150469"/>
    <lineage>
        <taxon>Bacteria</taxon>
        <taxon>Pseudomonadati</taxon>
        <taxon>Pseudomonadota</taxon>
        <taxon>Alphaproteobacteria</taxon>
        <taxon>Rhodospirillales</taxon>
        <taxon>Rhodospirillaceae</taxon>
        <taxon>Pararhodospirillum</taxon>
    </lineage>
</organism>
<dbReference type="OrthoDB" id="7366763at2"/>
<feature type="compositionally biased region" description="Low complexity" evidence="1">
    <location>
        <begin position="158"/>
        <end position="174"/>
    </location>
</feature>
<dbReference type="Proteomes" id="UP000033220">
    <property type="component" value="Chromosome DSM 122"/>
</dbReference>
<evidence type="ECO:0000256" key="1">
    <source>
        <dbReference type="SAM" id="MobiDB-lite"/>
    </source>
</evidence>
<evidence type="ECO:0000313" key="2">
    <source>
        <dbReference type="EMBL" id="CCG07724.1"/>
    </source>
</evidence>
<gene>
    <name evidence="2" type="ORF">RSPPHO_01098</name>
</gene>